<feature type="transmembrane region" description="Helical" evidence="1">
    <location>
        <begin position="100"/>
        <end position="120"/>
    </location>
</feature>
<keyword evidence="1" id="KW-1133">Transmembrane helix</keyword>
<keyword evidence="2" id="KW-0378">Hydrolase</keyword>
<evidence type="ECO:0000313" key="3">
    <source>
        <dbReference type="Proteomes" id="UP001596505"/>
    </source>
</evidence>
<keyword evidence="1" id="KW-0812">Transmembrane</keyword>
<dbReference type="PANTHER" id="PTHR35531">
    <property type="entry name" value="INNER MEMBRANE PROTEIN YBCI-RELATED"/>
    <property type="match status" value="1"/>
</dbReference>
<feature type="transmembrane region" description="Helical" evidence="1">
    <location>
        <begin position="70"/>
        <end position="88"/>
    </location>
</feature>
<evidence type="ECO:0000256" key="1">
    <source>
        <dbReference type="SAM" id="Phobius"/>
    </source>
</evidence>
<dbReference type="RefSeq" id="WP_380963387.1">
    <property type="nucleotide sequence ID" value="NZ_JBHTCO010000003.1"/>
</dbReference>
<sequence length="160" mass="17546">MTGKTHLIGGIALGEALQYFMGTHAGDPIFLAACAGGALLPDICHSGSKIGRKLPVLSRLINGVFGHRTFTHSIFFLIVVSAFFTFFLPHMNWLRDGVLIGMLSHMILDAATTNGIALFWPIKWKVRFPLYTHTGGTIEHVIMVILTLAVLWLGANEFLI</sequence>
<dbReference type="GO" id="GO:0016787">
    <property type="term" value="F:hydrolase activity"/>
    <property type="evidence" value="ECO:0007669"/>
    <property type="project" value="UniProtKB-KW"/>
</dbReference>
<proteinExistence type="predicted"/>
<dbReference type="InterPro" id="IPR007404">
    <property type="entry name" value="YdjM-like"/>
</dbReference>
<dbReference type="Pfam" id="PF04307">
    <property type="entry name" value="YdjM"/>
    <property type="match status" value="1"/>
</dbReference>
<protein>
    <submittedName>
        <fullName evidence="2">Metal-dependent hydrolase</fullName>
    </submittedName>
</protein>
<keyword evidence="1" id="KW-0472">Membrane</keyword>
<comment type="caution">
    <text evidence="2">The sequence shown here is derived from an EMBL/GenBank/DDBJ whole genome shotgun (WGS) entry which is preliminary data.</text>
</comment>
<dbReference type="EMBL" id="JBHTCO010000003">
    <property type="protein sequence ID" value="MFC7391912.1"/>
    <property type="molecule type" value="Genomic_DNA"/>
</dbReference>
<organism evidence="2 3">
    <name type="scientific">Scopulibacillus cellulosilyticus</name>
    <dbReference type="NCBI Taxonomy" id="2665665"/>
    <lineage>
        <taxon>Bacteria</taxon>
        <taxon>Bacillati</taxon>
        <taxon>Bacillota</taxon>
        <taxon>Bacilli</taxon>
        <taxon>Bacillales</taxon>
        <taxon>Sporolactobacillaceae</taxon>
        <taxon>Scopulibacillus</taxon>
    </lineage>
</organism>
<accession>A0ABW2PTH0</accession>
<reference evidence="3" key="1">
    <citation type="journal article" date="2019" name="Int. J. Syst. Evol. Microbiol.">
        <title>The Global Catalogue of Microorganisms (GCM) 10K type strain sequencing project: providing services to taxonomists for standard genome sequencing and annotation.</title>
        <authorList>
            <consortium name="The Broad Institute Genomics Platform"/>
            <consortium name="The Broad Institute Genome Sequencing Center for Infectious Disease"/>
            <person name="Wu L."/>
            <person name="Ma J."/>
        </authorList>
    </citation>
    <scope>NUCLEOTIDE SEQUENCE [LARGE SCALE GENOMIC DNA]</scope>
    <source>
        <strain evidence="3">CGMCC 1.16305</strain>
    </source>
</reference>
<evidence type="ECO:0000313" key="2">
    <source>
        <dbReference type="EMBL" id="MFC7391912.1"/>
    </source>
</evidence>
<dbReference type="Proteomes" id="UP001596505">
    <property type="component" value="Unassembled WGS sequence"/>
</dbReference>
<gene>
    <name evidence="2" type="ORF">ACFQRG_02740</name>
</gene>
<keyword evidence="3" id="KW-1185">Reference proteome</keyword>
<name>A0ABW2PTH0_9BACL</name>
<feature type="transmembrane region" description="Helical" evidence="1">
    <location>
        <begin position="140"/>
        <end position="159"/>
    </location>
</feature>
<dbReference type="PANTHER" id="PTHR35531:SF1">
    <property type="entry name" value="INNER MEMBRANE PROTEIN YBCI-RELATED"/>
    <property type="match status" value="1"/>
</dbReference>